<evidence type="ECO:0000313" key="2">
    <source>
        <dbReference type="EMBL" id="SDR69947.1"/>
    </source>
</evidence>
<proteinExistence type="inferred from homology"/>
<dbReference type="InterPro" id="IPR003718">
    <property type="entry name" value="OsmC/Ohr_fam"/>
</dbReference>
<reference evidence="2 3" key="1">
    <citation type="submission" date="2016-10" db="EMBL/GenBank/DDBJ databases">
        <authorList>
            <person name="Varghese N."/>
            <person name="Submissions S."/>
        </authorList>
    </citation>
    <scope>NUCLEOTIDE SEQUENCE [LARGE SCALE GENOMIC DNA]</scope>
    <source>
        <strain evidence="2 3">Mar_2010_102</strain>
    </source>
</reference>
<comment type="similarity">
    <text evidence="1">Belongs to the OsmC/Ohr family.</text>
</comment>
<dbReference type="NCBIfam" id="TIGR03561">
    <property type="entry name" value="organ_hyd_perox"/>
    <property type="match status" value="1"/>
</dbReference>
<dbReference type="Proteomes" id="UP000198858">
    <property type="component" value="Chromosome I"/>
</dbReference>
<evidence type="ECO:0000256" key="1">
    <source>
        <dbReference type="ARBA" id="ARBA00007378"/>
    </source>
</evidence>
<dbReference type="InterPro" id="IPR036102">
    <property type="entry name" value="OsmC/Ohrsf"/>
</dbReference>
<dbReference type="SUPFAM" id="SSF82784">
    <property type="entry name" value="OsmC-like"/>
    <property type="match status" value="1"/>
</dbReference>
<dbReference type="Gene3D" id="2.20.25.10">
    <property type="match status" value="1"/>
</dbReference>
<dbReference type="Pfam" id="PF02566">
    <property type="entry name" value="OsmC"/>
    <property type="match status" value="1"/>
</dbReference>
<dbReference type="GO" id="GO:0006979">
    <property type="term" value="P:response to oxidative stress"/>
    <property type="evidence" value="ECO:0007669"/>
    <property type="project" value="InterPro"/>
</dbReference>
<organism evidence="2 3">
    <name type="scientific">Christiangramia echinicola</name>
    <dbReference type="NCBI Taxonomy" id="279359"/>
    <lineage>
        <taxon>Bacteria</taxon>
        <taxon>Pseudomonadati</taxon>
        <taxon>Bacteroidota</taxon>
        <taxon>Flavobacteriia</taxon>
        <taxon>Flavobacteriales</taxon>
        <taxon>Flavobacteriaceae</taxon>
        <taxon>Christiangramia</taxon>
    </lineage>
</organism>
<gene>
    <name evidence="2" type="ORF">SAMN04488552_0584</name>
</gene>
<dbReference type="EMBL" id="LT629745">
    <property type="protein sequence ID" value="SDR69947.1"/>
    <property type="molecule type" value="Genomic_DNA"/>
</dbReference>
<dbReference type="PANTHER" id="PTHR33797:SF2">
    <property type="entry name" value="ORGANIC HYDROPEROXIDE RESISTANCE PROTEIN-LIKE"/>
    <property type="match status" value="1"/>
</dbReference>
<accession>A0A1H1L6B6</accession>
<keyword evidence="3" id="KW-1185">Reference proteome</keyword>
<dbReference type="InterPro" id="IPR015946">
    <property type="entry name" value="KH_dom-like_a/b"/>
</dbReference>
<dbReference type="PANTHER" id="PTHR33797">
    <property type="entry name" value="ORGANIC HYDROPEROXIDE RESISTANCE PROTEIN-LIKE"/>
    <property type="match status" value="1"/>
</dbReference>
<protein>
    <submittedName>
        <fullName evidence="2">Peroxiredoxin, Ohr subfamily</fullName>
    </submittedName>
</protein>
<sequence length="153" mass="16746">MKQTKLLKLFYAMKNLYKTKVTTHGGRNGRTRSEDGIIDMELKMPKSMGGEGGDYSNPEQLFGAGYSSCYGSALEVVAKKNKVDLGDYSVTAVVKLGQTESGNLQLSVTLDSYIPGVDVETGEKLVNEAHEICPYSRATRDNIDVTLNLLLDE</sequence>
<dbReference type="InterPro" id="IPR019953">
    <property type="entry name" value="OHR"/>
</dbReference>
<dbReference type="AlphaFoldDB" id="A0A1H1L6B6"/>
<dbReference type="STRING" id="1250231.SAMN04488552_0584"/>
<name>A0A1H1L6B6_9FLAO</name>
<dbReference type="Gene3D" id="3.30.300.20">
    <property type="match status" value="1"/>
</dbReference>
<evidence type="ECO:0000313" key="3">
    <source>
        <dbReference type="Proteomes" id="UP000198858"/>
    </source>
</evidence>